<proteinExistence type="predicted"/>
<reference evidence="1 2" key="1">
    <citation type="submission" date="2019-02" db="EMBL/GenBank/DDBJ databases">
        <title>Deep-cultivation of Planctomycetes and their phenomic and genomic characterization uncovers novel biology.</title>
        <authorList>
            <person name="Wiegand S."/>
            <person name="Jogler M."/>
            <person name="Boedeker C."/>
            <person name="Pinto D."/>
            <person name="Vollmers J."/>
            <person name="Rivas-Marin E."/>
            <person name="Kohn T."/>
            <person name="Peeters S.H."/>
            <person name="Heuer A."/>
            <person name="Rast P."/>
            <person name="Oberbeckmann S."/>
            <person name="Bunk B."/>
            <person name="Jeske O."/>
            <person name="Meyerdierks A."/>
            <person name="Storesund J.E."/>
            <person name="Kallscheuer N."/>
            <person name="Luecker S."/>
            <person name="Lage O.M."/>
            <person name="Pohl T."/>
            <person name="Merkel B.J."/>
            <person name="Hornburger P."/>
            <person name="Mueller R.-W."/>
            <person name="Bruemmer F."/>
            <person name="Labrenz M."/>
            <person name="Spormann A.M."/>
            <person name="Op Den Camp H."/>
            <person name="Overmann J."/>
            <person name="Amann R."/>
            <person name="Jetten M.S.M."/>
            <person name="Mascher T."/>
            <person name="Medema M.H."/>
            <person name="Devos D.P."/>
            <person name="Kaster A.-K."/>
            <person name="Ovreas L."/>
            <person name="Rohde M."/>
            <person name="Galperin M.Y."/>
            <person name="Jogler C."/>
        </authorList>
    </citation>
    <scope>NUCLEOTIDE SEQUENCE [LARGE SCALE GENOMIC DNA]</scope>
    <source>
        <strain evidence="1 2">Pla100</strain>
    </source>
</reference>
<evidence type="ECO:0000313" key="2">
    <source>
        <dbReference type="Proteomes" id="UP000316213"/>
    </source>
</evidence>
<dbReference type="Proteomes" id="UP000316213">
    <property type="component" value="Unassembled WGS sequence"/>
</dbReference>
<accession>A0A5C6ATH2</accession>
<organism evidence="1 2">
    <name type="scientific">Neorhodopirellula pilleata</name>
    <dbReference type="NCBI Taxonomy" id="2714738"/>
    <lineage>
        <taxon>Bacteria</taxon>
        <taxon>Pseudomonadati</taxon>
        <taxon>Planctomycetota</taxon>
        <taxon>Planctomycetia</taxon>
        <taxon>Pirellulales</taxon>
        <taxon>Pirellulaceae</taxon>
        <taxon>Neorhodopirellula</taxon>
    </lineage>
</organism>
<gene>
    <name evidence="1" type="ORF">Pla100_02620</name>
</gene>
<evidence type="ECO:0000313" key="1">
    <source>
        <dbReference type="EMBL" id="TWU03343.1"/>
    </source>
</evidence>
<dbReference type="EMBL" id="SJPM01000001">
    <property type="protein sequence ID" value="TWU03343.1"/>
    <property type="molecule type" value="Genomic_DNA"/>
</dbReference>
<name>A0A5C6ATH2_9BACT</name>
<dbReference type="AlphaFoldDB" id="A0A5C6ATH2"/>
<comment type="caution">
    <text evidence="1">The sequence shown here is derived from an EMBL/GenBank/DDBJ whole genome shotgun (WGS) entry which is preliminary data.</text>
</comment>
<protein>
    <submittedName>
        <fullName evidence="1">Uncharacterized protein</fullName>
    </submittedName>
</protein>
<sequence>MWFRICKTTVWEGFPGSDAGFGMDERLNPESRDYPQRSARPYRLTVMTEDGLKTLERELLEQATNTRKPPSMKHQASTW</sequence>
<keyword evidence="2" id="KW-1185">Reference proteome</keyword>